<comment type="caution">
    <text evidence="4">The sequence shown here is derived from an EMBL/GenBank/DDBJ whole genome shotgun (WGS) entry which is preliminary data.</text>
</comment>
<dbReference type="SUPFAM" id="SSF50985">
    <property type="entry name" value="RCC1/BLIP-II"/>
    <property type="match status" value="1"/>
</dbReference>
<dbReference type="PROSITE" id="PS50012">
    <property type="entry name" value="RCC1_3"/>
    <property type="match status" value="1"/>
</dbReference>
<dbReference type="InterPro" id="IPR000210">
    <property type="entry name" value="BTB/POZ_dom"/>
</dbReference>
<dbReference type="PANTHER" id="PTHR45982">
    <property type="entry name" value="REGULATOR OF CHROMOSOME CONDENSATION"/>
    <property type="match status" value="1"/>
</dbReference>
<dbReference type="InterPro" id="IPR000408">
    <property type="entry name" value="Reg_chr_condens"/>
</dbReference>
<dbReference type="InterPro" id="IPR009091">
    <property type="entry name" value="RCC1/BLIP-II"/>
</dbReference>
<dbReference type="Gene3D" id="2.130.10.30">
    <property type="entry name" value="Regulator of chromosome condensation 1/beta-lactamase-inhibitor protein II"/>
    <property type="match status" value="1"/>
</dbReference>
<dbReference type="SUPFAM" id="SSF54695">
    <property type="entry name" value="POZ domain"/>
    <property type="match status" value="1"/>
</dbReference>
<dbReference type="Pfam" id="PF00415">
    <property type="entry name" value="RCC1"/>
    <property type="match status" value="1"/>
</dbReference>
<organism evidence="4 5">
    <name type="scientific">Anaeramoeba flamelloides</name>
    <dbReference type="NCBI Taxonomy" id="1746091"/>
    <lineage>
        <taxon>Eukaryota</taxon>
        <taxon>Metamonada</taxon>
        <taxon>Anaeramoebidae</taxon>
        <taxon>Anaeramoeba</taxon>
    </lineage>
</organism>
<feature type="region of interest" description="Disordered" evidence="2">
    <location>
        <begin position="495"/>
        <end position="521"/>
    </location>
</feature>
<feature type="region of interest" description="Disordered" evidence="2">
    <location>
        <begin position="628"/>
        <end position="652"/>
    </location>
</feature>
<dbReference type="Proteomes" id="UP001150062">
    <property type="component" value="Unassembled WGS sequence"/>
</dbReference>
<keyword evidence="5" id="KW-1185">Reference proteome</keyword>
<accession>A0ABQ8YLV3</accession>
<dbReference type="Pfam" id="PF00651">
    <property type="entry name" value="BTB"/>
    <property type="match status" value="1"/>
</dbReference>
<evidence type="ECO:0000256" key="2">
    <source>
        <dbReference type="SAM" id="MobiDB-lite"/>
    </source>
</evidence>
<name>A0ABQ8YLV3_9EUKA</name>
<dbReference type="EMBL" id="JAOAOG010000143">
    <property type="protein sequence ID" value="KAJ6245569.1"/>
    <property type="molecule type" value="Genomic_DNA"/>
</dbReference>
<dbReference type="CDD" id="cd18186">
    <property type="entry name" value="BTB_POZ_ZBTB_KLHL-like"/>
    <property type="match status" value="1"/>
</dbReference>
<dbReference type="InterPro" id="IPR011333">
    <property type="entry name" value="SKP1/BTB/POZ_sf"/>
</dbReference>
<evidence type="ECO:0000259" key="3">
    <source>
        <dbReference type="PROSITE" id="PS50097"/>
    </source>
</evidence>
<feature type="repeat" description="RCC1" evidence="1">
    <location>
        <begin position="211"/>
        <end position="263"/>
    </location>
</feature>
<evidence type="ECO:0000313" key="4">
    <source>
        <dbReference type="EMBL" id="KAJ6245569.1"/>
    </source>
</evidence>
<gene>
    <name evidence="4" type="ORF">M0813_19988</name>
</gene>
<dbReference type="Gene3D" id="3.30.710.10">
    <property type="entry name" value="Potassium Channel Kv1.1, Chain A"/>
    <property type="match status" value="1"/>
</dbReference>
<sequence length="652" mass="75327">MSRHFLFGNTKFSYLIDKKSKLPYVSKLKPFRKVSRVLTTGCTDKNAILQISNKKILFVNPSFSRSYTFPKEKIKKIQAGGWNYMILTDKGNVYSIGIVNNFEQLPFLDTKKCSEYKPRLVDFFKKKSLFVTDLLLGESTNYFLCSGGKLYASGFNSKGLLSEDIGVSSVMPVLIFDNVSKIYSGSISWGLFLTMKTNEFEKQKLDQNEKTQLFACGFNTYGQLGVGNVENCQKPIKVPIGVPTSDILTIVSSMAHSILVTKKKGLTYSTGSSNFNGLSNSSLTFKIISRLEDKKIVQVAVAGYSLVLTAQNEIYCWGFQLGDYPIKSQESSTDHYFQSNCSDTNWAIPQKIAINEIKPNNTLSISCGFGICFVDEIRKDPLLDDLQYILNDKNLTDCQIDQIKFHKGLLECRTDMKIDKIIKILSQFKQKQIKNFLKWVYLDKLEDIEGIRHIFKRFKIQFPPENSIEEDLLKLYYDNNSKDFSLIIKPKKKKKKLKFKRKRKFRKRKTDNGEEKGKENNNEIEEENDIIKIHKFILYTRSGLFRGMFSCVDEIINQVHDYSGKSIETLKILIKFLYTEKLEINENLPNKKLIFEELQDVIEYYQLNENSSLLSQLNQLKNKITKNVSNKKKKAMKKMKTKKDKKRKKKKK</sequence>
<dbReference type="InterPro" id="IPR051553">
    <property type="entry name" value="Ran_GTPase-activating"/>
</dbReference>
<reference evidence="4" key="1">
    <citation type="submission" date="2022-08" db="EMBL/GenBank/DDBJ databases">
        <title>Novel sulfate-reducing endosymbionts in the free-living metamonad Anaeramoeba.</title>
        <authorList>
            <person name="Jerlstrom-Hultqvist J."/>
            <person name="Cepicka I."/>
            <person name="Gallot-Lavallee L."/>
            <person name="Salas-Leiva D."/>
            <person name="Curtis B.A."/>
            <person name="Zahonova K."/>
            <person name="Pipaliya S."/>
            <person name="Dacks J."/>
            <person name="Roger A.J."/>
        </authorList>
    </citation>
    <scope>NUCLEOTIDE SEQUENCE</scope>
    <source>
        <strain evidence="4">Schooner1</strain>
    </source>
</reference>
<feature type="compositionally biased region" description="Basic residues" evidence="2">
    <location>
        <begin position="495"/>
        <end position="509"/>
    </location>
</feature>
<feature type="compositionally biased region" description="Basic and acidic residues" evidence="2">
    <location>
        <begin position="510"/>
        <end position="521"/>
    </location>
</feature>
<protein>
    <submittedName>
        <fullName evidence="4">Regulator of chromosome condensation</fullName>
    </submittedName>
</protein>
<evidence type="ECO:0000256" key="1">
    <source>
        <dbReference type="PROSITE-ProRule" id="PRU00235"/>
    </source>
</evidence>
<feature type="compositionally biased region" description="Basic residues" evidence="2">
    <location>
        <begin position="629"/>
        <end position="652"/>
    </location>
</feature>
<proteinExistence type="predicted"/>
<dbReference type="PANTHER" id="PTHR45982:SF1">
    <property type="entry name" value="REGULATOR OF CHROMOSOME CONDENSATION"/>
    <property type="match status" value="1"/>
</dbReference>
<evidence type="ECO:0000313" key="5">
    <source>
        <dbReference type="Proteomes" id="UP001150062"/>
    </source>
</evidence>
<dbReference type="PROSITE" id="PS50097">
    <property type="entry name" value="BTB"/>
    <property type="match status" value="1"/>
</dbReference>
<feature type="domain" description="BTB" evidence="3">
    <location>
        <begin position="520"/>
        <end position="586"/>
    </location>
</feature>